<sequence>MGKDGLLTGSQSPPKEDASIISFSPSTISLKTFNRLLSCYEATVSHVHRHKASKKLKPKSSKGSKRNQSASVVKAVPSAGEEAEIREQTDKFLELDRWRYEDLPKIVHERKNSGKDGAFLLKEELVSLMDWKMKHGVFRPALMGMIKGNPEKTVTQATSTALATISEADSETFPKSNLDALTVPLRGVGPATASLVLSVGTAFATASNQIPFYSDDVYLWLCLDLLPQFAGDTEKPSHHKKPSGELIAKYNVNEYRDLWESVHKLRARLDTEADDHGPISLFDIEKVAFVIRNVALSSFAAEKTESAPKESAGTQSPTNQTKSSEIKTKRKSGAESEEKPSPTRTSKRLKK</sequence>
<feature type="region of interest" description="Disordered" evidence="1">
    <location>
        <begin position="50"/>
        <end position="81"/>
    </location>
</feature>
<accession>A0A9W9R3P1</accession>
<organism evidence="2 3">
    <name type="scientific">Penicillium brevicompactum</name>
    <dbReference type="NCBI Taxonomy" id="5074"/>
    <lineage>
        <taxon>Eukaryota</taxon>
        <taxon>Fungi</taxon>
        <taxon>Dikarya</taxon>
        <taxon>Ascomycota</taxon>
        <taxon>Pezizomycotina</taxon>
        <taxon>Eurotiomycetes</taxon>
        <taxon>Eurotiomycetidae</taxon>
        <taxon>Eurotiales</taxon>
        <taxon>Aspergillaceae</taxon>
        <taxon>Penicillium</taxon>
    </lineage>
</organism>
<reference evidence="2" key="1">
    <citation type="submission" date="2022-12" db="EMBL/GenBank/DDBJ databases">
        <authorList>
            <person name="Petersen C."/>
        </authorList>
    </citation>
    <scope>NUCLEOTIDE SEQUENCE</scope>
    <source>
        <strain evidence="2">IBT 35673</strain>
    </source>
</reference>
<feature type="compositionally biased region" description="Polar residues" evidence="1">
    <location>
        <begin position="312"/>
        <end position="323"/>
    </location>
</feature>
<evidence type="ECO:0000256" key="1">
    <source>
        <dbReference type="SAM" id="MobiDB-lite"/>
    </source>
</evidence>
<name>A0A9W9R3P1_PENBR</name>
<proteinExistence type="predicted"/>
<dbReference type="EMBL" id="JAPZBQ010000001">
    <property type="protein sequence ID" value="KAJ5353162.1"/>
    <property type="molecule type" value="Genomic_DNA"/>
</dbReference>
<evidence type="ECO:0000313" key="2">
    <source>
        <dbReference type="EMBL" id="KAJ5353162.1"/>
    </source>
</evidence>
<dbReference type="PANTHER" id="PTHR21521:SF0">
    <property type="entry name" value="AMUN, ISOFORM A"/>
    <property type="match status" value="1"/>
</dbReference>
<evidence type="ECO:0000313" key="3">
    <source>
        <dbReference type="Proteomes" id="UP001147695"/>
    </source>
</evidence>
<dbReference type="AlphaFoldDB" id="A0A9W9R3P1"/>
<feature type="region of interest" description="Disordered" evidence="1">
    <location>
        <begin position="302"/>
        <end position="351"/>
    </location>
</feature>
<dbReference type="Proteomes" id="UP001147695">
    <property type="component" value="Unassembled WGS sequence"/>
</dbReference>
<dbReference type="PANTHER" id="PTHR21521">
    <property type="entry name" value="AMUN, ISOFORM A"/>
    <property type="match status" value="1"/>
</dbReference>
<feature type="region of interest" description="Disordered" evidence="1">
    <location>
        <begin position="1"/>
        <end position="20"/>
    </location>
</feature>
<gene>
    <name evidence="2" type="ORF">N7452_002136</name>
</gene>
<reference evidence="2" key="2">
    <citation type="journal article" date="2023" name="IMA Fungus">
        <title>Comparative genomic study of the Penicillium genus elucidates a diverse pangenome and 15 lateral gene transfer events.</title>
        <authorList>
            <person name="Petersen C."/>
            <person name="Sorensen T."/>
            <person name="Nielsen M.R."/>
            <person name="Sondergaard T.E."/>
            <person name="Sorensen J.L."/>
            <person name="Fitzpatrick D.A."/>
            <person name="Frisvad J.C."/>
            <person name="Nielsen K.L."/>
        </authorList>
    </citation>
    <scope>NUCLEOTIDE SEQUENCE</scope>
    <source>
        <strain evidence="2">IBT 35673</strain>
    </source>
</reference>
<protein>
    <submittedName>
        <fullName evidence="2">Uncharacterized protein</fullName>
    </submittedName>
</protein>
<feature type="compositionally biased region" description="Basic residues" evidence="1">
    <location>
        <begin position="50"/>
        <end position="65"/>
    </location>
</feature>
<feature type="compositionally biased region" description="Basic and acidic residues" evidence="1">
    <location>
        <begin position="324"/>
        <end position="341"/>
    </location>
</feature>
<comment type="caution">
    <text evidence="2">The sequence shown here is derived from an EMBL/GenBank/DDBJ whole genome shotgun (WGS) entry which is preliminary data.</text>
</comment>